<protein>
    <submittedName>
        <fullName evidence="13">TonB-dependent receptor</fullName>
    </submittedName>
</protein>
<dbReference type="PANTHER" id="PTHR30442:SF0">
    <property type="entry name" value="FE(3+) DICITRATE TRANSPORT PROTEIN FECA"/>
    <property type="match status" value="1"/>
</dbReference>
<dbReference type="InterPro" id="IPR000531">
    <property type="entry name" value="Beta-barrel_TonB"/>
</dbReference>
<comment type="subcellular location">
    <subcellularLocation>
        <location evidence="1 8">Cell outer membrane</location>
        <topology evidence="1 8">Multi-pass membrane protein</topology>
    </subcellularLocation>
</comment>
<keyword evidence="7 8" id="KW-0998">Cell outer membrane</keyword>
<keyword evidence="13" id="KW-0675">Receptor</keyword>
<evidence type="ECO:0000256" key="2">
    <source>
        <dbReference type="ARBA" id="ARBA00022448"/>
    </source>
</evidence>
<organism evidence="13 14">
    <name type="scientific">Flavobacterium erciyesense</name>
    <dbReference type="NCBI Taxonomy" id="2825842"/>
    <lineage>
        <taxon>Bacteria</taxon>
        <taxon>Pseudomonadati</taxon>
        <taxon>Bacteroidota</taxon>
        <taxon>Flavobacteriia</taxon>
        <taxon>Flavobacteriales</taxon>
        <taxon>Flavobacteriaceae</taxon>
        <taxon>Flavobacterium</taxon>
    </lineage>
</organism>
<accession>A0ABS5D2S7</accession>
<keyword evidence="3 8" id="KW-1134">Transmembrane beta strand</keyword>
<dbReference type="Pfam" id="PF00593">
    <property type="entry name" value="TonB_dep_Rec_b-barrel"/>
    <property type="match status" value="1"/>
</dbReference>
<evidence type="ECO:0000256" key="5">
    <source>
        <dbReference type="ARBA" id="ARBA00023077"/>
    </source>
</evidence>
<dbReference type="PANTHER" id="PTHR30442">
    <property type="entry name" value="IRON III DICITRATE TRANSPORT PROTEIN FECA"/>
    <property type="match status" value="1"/>
</dbReference>
<keyword evidence="2 8" id="KW-0813">Transport</keyword>
<dbReference type="InterPro" id="IPR039426">
    <property type="entry name" value="TonB-dep_rcpt-like"/>
</dbReference>
<evidence type="ECO:0000256" key="6">
    <source>
        <dbReference type="ARBA" id="ARBA00023136"/>
    </source>
</evidence>
<dbReference type="InterPro" id="IPR037066">
    <property type="entry name" value="Plug_dom_sf"/>
</dbReference>
<feature type="domain" description="TonB-dependent receptor plug" evidence="12">
    <location>
        <begin position="42"/>
        <end position="151"/>
    </location>
</feature>
<dbReference type="Pfam" id="PF07715">
    <property type="entry name" value="Plug"/>
    <property type="match status" value="1"/>
</dbReference>
<proteinExistence type="inferred from homology"/>
<feature type="domain" description="TonB-dependent receptor-like beta-barrel" evidence="11">
    <location>
        <begin position="247"/>
        <end position="716"/>
    </location>
</feature>
<evidence type="ECO:0000256" key="4">
    <source>
        <dbReference type="ARBA" id="ARBA00022692"/>
    </source>
</evidence>
<dbReference type="PROSITE" id="PS52016">
    <property type="entry name" value="TONB_DEPENDENT_REC_3"/>
    <property type="match status" value="1"/>
</dbReference>
<feature type="chain" id="PRO_5045245912" evidence="10">
    <location>
        <begin position="21"/>
        <end position="746"/>
    </location>
</feature>
<comment type="caution">
    <text evidence="13">The sequence shown here is derived from an EMBL/GenBank/DDBJ whole genome shotgun (WGS) entry which is preliminary data.</text>
</comment>
<dbReference type="InterPro" id="IPR012910">
    <property type="entry name" value="Plug_dom"/>
</dbReference>
<keyword evidence="14" id="KW-1185">Reference proteome</keyword>
<dbReference type="RefSeq" id="WP_210788848.1">
    <property type="nucleotide sequence ID" value="NZ_JAGPXB010000004.1"/>
</dbReference>
<dbReference type="Gene3D" id="2.40.170.20">
    <property type="entry name" value="TonB-dependent receptor, beta-barrel domain"/>
    <property type="match status" value="1"/>
</dbReference>
<dbReference type="InterPro" id="IPR036942">
    <property type="entry name" value="Beta-barrel_TonB_sf"/>
</dbReference>
<gene>
    <name evidence="13" type="ORF">KBJ98_06435</name>
</gene>
<evidence type="ECO:0000256" key="7">
    <source>
        <dbReference type="ARBA" id="ARBA00023237"/>
    </source>
</evidence>
<dbReference type="SUPFAM" id="SSF56935">
    <property type="entry name" value="Porins"/>
    <property type="match status" value="1"/>
</dbReference>
<evidence type="ECO:0000256" key="1">
    <source>
        <dbReference type="ARBA" id="ARBA00004571"/>
    </source>
</evidence>
<reference evidence="13 14" key="1">
    <citation type="submission" date="2021-04" db="EMBL/GenBank/DDBJ databases">
        <title>Description of novel Flavobacterium sp. F-328.</title>
        <authorList>
            <person name="Saticioglu I.B."/>
        </authorList>
    </citation>
    <scope>NUCLEOTIDE SEQUENCE [LARGE SCALE GENOMIC DNA]</scope>
    <source>
        <strain evidence="13 14">F-328</strain>
    </source>
</reference>
<keyword evidence="6 8" id="KW-0472">Membrane</keyword>
<feature type="signal peptide" evidence="10">
    <location>
        <begin position="1"/>
        <end position="20"/>
    </location>
</feature>
<keyword evidence="4 8" id="KW-0812">Transmembrane</keyword>
<keyword evidence="10" id="KW-0732">Signal</keyword>
<evidence type="ECO:0000259" key="12">
    <source>
        <dbReference type="Pfam" id="PF07715"/>
    </source>
</evidence>
<evidence type="ECO:0000256" key="8">
    <source>
        <dbReference type="PROSITE-ProRule" id="PRU01360"/>
    </source>
</evidence>
<evidence type="ECO:0000256" key="3">
    <source>
        <dbReference type="ARBA" id="ARBA00022452"/>
    </source>
</evidence>
<dbReference type="Gene3D" id="2.170.130.10">
    <property type="entry name" value="TonB-dependent receptor, plug domain"/>
    <property type="match status" value="1"/>
</dbReference>
<evidence type="ECO:0000256" key="9">
    <source>
        <dbReference type="RuleBase" id="RU003357"/>
    </source>
</evidence>
<evidence type="ECO:0000256" key="10">
    <source>
        <dbReference type="SAM" id="SignalP"/>
    </source>
</evidence>
<evidence type="ECO:0000259" key="11">
    <source>
        <dbReference type="Pfam" id="PF00593"/>
    </source>
</evidence>
<evidence type="ECO:0000313" key="14">
    <source>
        <dbReference type="Proteomes" id="UP000679008"/>
    </source>
</evidence>
<keyword evidence="5 9" id="KW-0798">TonB box</keyword>
<evidence type="ECO:0000313" key="13">
    <source>
        <dbReference type="EMBL" id="MBQ0908336.1"/>
    </source>
</evidence>
<comment type="similarity">
    <text evidence="8 9">Belongs to the TonB-dependent receptor family.</text>
</comment>
<name>A0ABS5D2S7_9FLAO</name>
<dbReference type="Proteomes" id="UP000679008">
    <property type="component" value="Unassembled WGS sequence"/>
</dbReference>
<dbReference type="EMBL" id="JAGPXB010000004">
    <property type="protein sequence ID" value="MBQ0908336.1"/>
    <property type="molecule type" value="Genomic_DNA"/>
</dbReference>
<sequence>MSFKKFIFCISFLGSAVCFAQEQDTINEYELETVKIIKEKVKTITGAGQYIDAKKLQKLNQTNINNVLRIIPGVNIRDEEGFGLRPNIGLRGTPVNRSAKISLMEDGILAAPAPYSDPSAYYFPTFARIQGVEVLKGSSQIKYGPYTIGGAINLISTQIPNEFRGFAQLSTGSFNTNQQRIWIGDSKKNIDYLFEFNRIASNGFKQMENGANTGFDRRDVLGKLRWHTSKTAKISQSVLLKVGNTFEDSKETYLGLTLDDYNNNSRRRYLGTQRDLLDLRQEQISITHNINPFDKFYVTTSGYYTKVFRDWARANTFGGQSINNILADPSANQTAYNIMTGVANGNISYQSAARTYYTKGIQTALNYQFDTGQIKNKIELGIRFHEDQADRFGTTSTYAMTNGIMILTNAGVKGNQENQIRNAKSLASYITYEINYKNLKLSPGVRYEKIQLDFENYGNADNARLGTNLRKAKNELSTVLPGIGMNYSINTSMNIFGGVHKGFSPPGMPSVTSTVGQAKIEKSLNYELGYRIEKRYVIGQIGGFINDYSNILGSDNISGGGAGTGDLFNAGNAKIKGIEASIDINIADALKINNPNIKLPLNIAYTHTNAKFQDTFVNGGGDWGSGTINKGDFIPFITPNLLTCSLGFENKKFNTTLTGRYTGTTRIKPGQSDEVVPQNGILYNNVTAIDGFLIIDLSSNYILTKNLTIFTLFNNVTNNKSIVANLPQGYRPNLPLSYNLGLKFNL</sequence>